<organism evidence="1">
    <name type="scientific">Bacillus velezensis</name>
    <dbReference type="NCBI Taxonomy" id="492670"/>
    <lineage>
        <taxon>Bacteria</taxon>
        <taxon>Bacillati</taxon>
        <taxon>Bacillota</taxon>
        <taxon>Bacilli</taxon>
        <taxon>Bacillales</taxon>
        <taxon>Bacillaceae</taxon>
        <taxon>Bacillus</taxon>
        <taxon>Bacillus amyloliquefaciens group</taxon>
    </lineage>
</organism>
<protein>
    <submittedName>
        <fullName evidence="1">Plantaricin C family lantibiotic</fullName>
    </submittedName>
</protein>
<dbReference type="Pfam" id="PF14867">
    <property type="entry name" value="Lantibiotic_a"/>
    <property type="match status" value="1"/>
</dbReference>
<dbReference type="GO" id="GO:0050830">
    <property type="term" value="P:defense response to Gram-positive bacterium"/>
    <property type="evidence" value="ECO:0007669"/>
    <property type="project" value="InterPro"/>
</dbReference>
<gene>
    <name evidence="1" type="ORF">GKC39_02825</name>
</gene>
<dbReference type="EMBL" id="WKKV01000001">
    <property type="protein sequence ID" value="MSE00995.1"/>
    <property type="molecule type" value="Genomic_DNA"/>
</dbReference>
<dbReference type="NCBIfam" id="NF000539">
    <property type="entry name" value="plantaricin"/>
    <property type="match status" value="1"/>
</dbReference>
<reference evidence="1" key="1">
    <citation type="submission" date="2019-11" db="EMBL/GenBank/DDBJ databases">
        <title>Draft Genome Sequence of Plant Growth-Promoting Rhizosphere-Associated Bacteria.</title>
        <authorList>
            <person name="Vasilyev I.Y."/>
            <person name="Radchenko V."/>
            <person name="Ilnitskaya E.V."/>
        </authorList>
    </citation>
    <scope>NUCLEOTIDE SEQUENCE</scope>
    <source>
        <strain evidence="1">VRA_517_n</strain>
    </source>
</reference>
<dbReference type="AlphaFoldDB" id="A0A6A8LAY7"/>
<dbReference type="InterPro" id="IPR029243">
    <property type="entry name" value="Lantibiotic_alpha"/>
</dbReference>
<accession>A0A6A8LAY7</accession>
<dbReference type="RefSeq" id="WP_021495220.1">
    <property type="nucleotide sequence ID" value="NZ_BPWC01000003.1"/>
</dbReference>
<evidence type="ECO:0000313" key="1">
    <source>
        <dbReference type="EMBL" id="MSE00995.1"/>
    </source>
</evidence>
<proteinExistence type="predicted"/>
<comment type="caution">
    <text evidence="1">The sequence shown here is derived from an EMBL/GenBank/DDBJ whole genome shotgun (WGS) entry which is preliminary data.</text>
</comment>
<sequence>MKKTKILKTPELKVTKDLNLIDPCGDVLEEIKEHEVSGAFNTWNTTTTSLGGILVSEVLGNKGKVCTGTKECQGTC</sequence>
<name>A0A6A8LAY7_BACVE</name>